<evidence type="ECO:0000256" key="1">
    <source>
        <dbReference type="ARBA" id="ARBA00023015"/>
    </source>
</evidence>
<dbReference type="Pfam" id="PF12802">
    <property type="entry name" value="MarR_2"/>
    <property type="match status" value="1"/>
</dbReference>
<keyword evidence="6" id="KW-1185">Reference proteome</keyword>
<dbReference type="GO" id="GO:0003700">
    <property type="term" value="F:DNA-binding transcription factor activity"/>
    <property type="evidence" value="ECO:0007669"/>
    <property type="project" value="InterPro"/>
</dbReference>
<comment type="caution">
    <text evidence="5">The sequence shown here is derived from an EMBL/GenBank/DDBJ whole genome shotgun (WGS) entry which is preliminary data.</text>
</comment>
<dbReference type="InterPro" id="IPR036390">
    <property type="entry name" value="WH_DNA-bd_sf"/>
</dbReference>
<name>A0A2S5A6F0_9SPHI</name>
<keyword evidence="2" id="KW-0238">DNA-binding</keyword>
<dbReference type="InterPro" id="IPR052362">
    <property type="entry name" value="HTH-GbsR_regulator"/>
</dbReference>
<sequence>MNSDNLTDEQKAVIEKVGVMYQKTGLSPAAARILSLLMVVDEAELTFEEICSALHLSKSAVSTAINSLLLMERIDFHTKPGDRKRYFFVDMLKYQNLNEGLLKRISNASIMYREILSIRSEANPKYNADLKSMIEFTDFLFQELSEVFKKWKKDQ</sequence>
<dbReference type="EMBL" id="PQVF01000003">
    <property type="protein sequence ID" value="POY37889.1"/>
    <property type="molecule type" value="Genomic_DNA"/>
</dbReference>
<protein>
    <recommendedName>
        <fullName evidence="4">HTH marR-type domain-containing protein</fullName>
    </recommendedName>
</protein>
<evidence type="ECO:0000256" key="3">
    <source>
        <dbReference type="ARBA" id="ARBA00023163"/>
    </source>
</evidence>
<dbReference type="Gene3D" id="1.10.10.10">
    <property type="entry name" value="Winged helix-like DNA-binding domain superfamily/Winged helix DNA-binding domain"/>
    <property type="match status" value="1"/>
</dbReference>
<dbReference type="AlphaFoldDB" id="A0A2S5A6F0"/>
<evidence type="ECO:0000313" key="5">
    <source>
        <dbReference type="EMBL" id="POY37889.1"/>
    </source>
</evidence>
<evidence type="ECO:0000256" key="2">
    <source>
        <dbReference type="ARBA" id="ARBA00023125"/>
    </source>
</evidence>
<dbReference type="PANTHER" id="PTHR38465">
    <property type="entry name" value="HTH-TYPE TRANSCRIPTIONAL REGULATOR MJ1563-RELATED"/>
    <property type="match status" value="1"/>
</dbReference>
<dbReference type="Proteomes" id="UP000236893">
    <property type="component" value="Unassembled WGS sequence"/>
</dbReference>
<dbReference type="InterPro" id="IPR036388">
    <property type="entry name" value="WH-like_DNA-bd_sf"/>
</dbReference>
<evidence type="ECO:0000313" key="6">
    <source>
        <dbReference type="Proteomes" id="UP000236893"/>
    </source>
</evidence>
<dbReference type="InterPro" id="IPR000835">
    <property type="entry name" value="HTH_MarR-typ"/>
</dbReference>
<dbReference type="PANTHER" id="PTHR38465:SF1">
    <property type="entry name" value="HTH-TYPE TRANSCRIPTIONAL REGULATOR MJ1563-RELATED"/>
    <property type="match status" value="1"/>
</dbReference>
<reference evidence="5 6" key="1">
    <citation type="submission" date="2018-01" db="EMBL/GenBank/DDBJ databases">
        <authorList>
            <person name="Gaut B.S."/>
            <person name="Morton B.R."/>
            <person name="Clegg M.T."/>
            <person name="Duvall M.R."/>
        </authorList>
    </citation>
    <scope>NUCLEOTIDE SEQUENCE [LARGE SCALE GENOMIC DNA]</scope>
    <source>
        <strain evidence="5 6">HR-AV</strain>
    </source>
</reference>
<accession>A0A2S5A6F0</accession>
<organism evidence="5 6">
    <name type="scientific">Solitalea longa</name>
    <dbReference type="NCBI Taxonomy" id="2079460"/>
    <lineage>
        <taxon>Bacteria</taxon>
        <taxon>Pseudomonadati</taxon>
        <taxon>Bacteroidota</taxon>
        <taxon>Sphingobacteriia</taxon>
        <taxon>Sphingobacteriales</taxon>
        <taxon>Sphingobacteriaceae</taxon>
        <taxon>Solitalea</taxon>
    </lineage>
</organism>
<keyword evidence="3" id="KW-0804">Transcription</keyword>
<keyword evidence="1" id="KW-0805">Transcription regulation</keyword>
<dbReference type="GO" id="GO:0003677">
    <property type="term" value="F:DNA binding"/>
    <property type="evidence" value="ECO:0007669"/>
    <property type="project" value="UniProtKB-KW"/>
</dbReference>
<evidence type="ECO:0000259" key="4">
    <source>
        <dbReference type="Pfam" id="PF12802"/>
    </source>
</evidence>
<dbReference type="RefSeq" id="WP_103788020.1">
    <property type="nucleotide sequence ID" value="NZ_PQVF01000003.1"/>
</dbReference>
<feature type="domain" description="HTH marR-type" evidence="4">
    <location>
        <begin position="25"/>
        <end position="84"/>
    </location>
</feature>
<gene>
    <name evidence="5" type="ORF">C3K47_04995</name>
</gene>
<dbReference type="OrthoDB" id="1807857at2"/>
<dbReference type="SUPFAM" id="SSF46785">
    <property type="entry name" value="Winged helix' DNA-binding domain"/>
    <property type="match status" value="1"/>
</dbReference>
<proteinExistence type="predicted"/>